<evidence type="ECO:0000313" key="9">
    <source>
        <dbReference type="EMBL" id="MBA2868089.1"/>
    </source>
</evidence>
<dbReference type="RefSeq" id="WP_104838191.1">
    <property type="nucleotide sequence ID" value="NZ_CP026606.1"/>
</dbReference>
<dbReference type="InterPro" id="IPR003339">
    <property type="entry name" value="ABC/ECF_trnsptr_transmembrane"/>
</dbReference>
<evidence type="ECO:0000256" key="5">
    <source>
        <dbReference type="ARBA" id="ARBA00023136"/>
    </source>
</evidence>
<evidence type="ECO:0000256" key="6">
    <source>
        <dbReference type="SAM" id="Phobius"/>
    </source>
</evidence>
<dbReference type="Pfam" id="PF02361">
    <property type="entry name" value="CbiQ"/>
    <property type="match status" value="1"/>
</dbReference>
<dbReference type="NCBIfam" id="TIGR02454">
    <property type="entry name" value="ECF_T_CbiQ"/>
    <property type="match status" value="1"/>
</dbReference>
<evidence type="ECO:0000313" key="11">
    <source>
        <dbReference type="Proteomes" id="UP000239462"/>
    </source>
</evidence>
<dbReference type="Proteomes" id="UP000571751">
    <property type="component" value="Unassembled WGS sequence"/>
</dbReference>
<dbReference type="Proteomes" id="UP000567099">
    <property type="component" value="Unassembled WGS sequence"/>
</dbReference>
<evidence type="ECO:0000313" key="14">
    <source>
        <dbReference type="Proteomes" id="UP000590564"/>
    </source>
</evidence>
<evidence type="ECO:0000256" key="4">
    <source>
        <dbReference type="ARBA" id="ARBA00022989"/>
    </source>
</evidence>
<reference evidence="11" key="1">
    <citation type="journal article" date="2018" name="Genome Announc.">
        <title>Complete Genome Sequence of the Methanococcus maripaludis Type Strain JJ (DSM 2067), a Model for Selenoprotein Synthesis in Archaea.</title>
        <authorList>
            <person name="Poehlein A."/>
            <person name="Heym D."/>
            <person name="Quitzke V."/>
            <person name="Fersch J."/>
            <person name="Daniel R."/>
            <person name="Rother M."/>
        </authorList>
    </citation>
    <scope>NUCLEOTIDE SEQUENCE [LARGE SCALE GENOMIC DNA]</scope>
    <source>
        <strain evidence="11">DSM 2067</strain>
    </source>
</reference>
<dbReference type="CDD" id="cd16914">
    <property type="entry name" value="EcfT"/>
    <property type="match status" value="1"/>
</dbReference>
<keyword evidence="3 6" id="KW-0812">Transmembrane</keyword>
<dbReference type="Proteomes" id="UP000590564">
    <property type="component" value="Unassembled WGS sequence"/>
</dbReference>
<dbReference type="EMBL" id="JACDUO010000001">
    <property type="protein sequence ID" value="MBA2863244.1"/>
    <property type="molecule type" value="Genomic_DNA"/>
</dbReference>
<evidence type="ECO:0000313" key="8">
    <source>
        <dbReference type="EMBL" id="MBA2863244.1"/>
    </source>
</evidence>
<feature type="transmembrane region" description="Helical" evidence="6">
    <location>
        <begin position="109"/>
        <end position="132"/>
    </location>
</feature>
<name>A0A2L1CBJ9_METMI</name>
<feature type="transmembrane region" description="Helical" evidence="6">
    <location>
        <begin position="235"/>
        <end position="254"/>
    </location>
</feature>
<comment type="subcellular location">
    <subcellularLocation>
        <location evidence="1">Cell membrane</location>
        <topology evidence="1">Multi-pass membrane protein</topology>
    </subcellularLocation>
</comment>
<evidence type="ECO:0000313" key="12">
    <source>
        <dbReference type="Proteomes" id="UP000567099"/>
    </source>
</evidence>
<dbReference type="GeneID" id="36102442"/>
<evidence type="ECO:0000313" key="7">
    <source>
        <dbReference type="EMBL" id="AVB76735.1"/>
    </source>
</evidence>
<dbReference type="GO" id="GO:0006824">
    <property type="term" value="P:cobalt ion transport"/>
    <property type="evidence" value="ECO:0007669"/>
    <property type="project" value="InterPro"/>
</dbReference>
<keyword evidence="4 6" id="KW-1133">Transmembrane helix</keyword>
<dbReference type="InterPro" id="IPR012809">
    <property type="entry name" value="ECF_CbiQ"/>
</dbReference>
<evidence type="ECO:0000313" key="10">
    <source>
        <dbReference type="EMBL" id="MBB6496751.1"/>
    </source>
</evidence>
<dbReference type="KEGG" id="mmad:MMJJ_13560"/>
<dbReference type="EMBL" id="CP026606">
    <property type="protein sequence ID" value="AVB76735.1"/>
    <property type="molecule type" value="Genomic_DNA"/>
</dbReference>
<keyword evidence="5 6" id="KW-0472">Membrane</keyword>
<reference evidence="12 13" key="3">
    <citation type="submission" date="2020-07" db="EMBL/GenBank/DDBJ databases">
        <title>Genomic Encyclopedia of Type Strains, Phase IV (KMG-V): Genome sequencing to study the core and pangenomes of soil and plant-associated prokaryotes.</title>
        <authorList>
            <person name="Whitman W."/>
        </authorList>
    </citation>
    <scope>NUCLEOTIDE SEQUENCE [LARGE SCALE GENOMIC DNA]</scope>
    <source>
        <strain evidence="8 12">C13</strain>
        <strain evidence="9 13">C14</strain>
        <strain evidence="10 14">D1</strain>
    </source>
</reference>
<dbReference type="AlphaFoldDB" id="A0A2L1CBJ9"/>
<gene>
    <name evidence="7" type="primary">cbiQ</name>
    <name evidence="8" type="ORF">HNP94_000244</name>
    <name evidence="9" type="ORF">HNP95_000248</name>
    <name evidence="10" type="ORF">HNP96_000772</name>
    <name evidence="7" type="ORF">MMJJ_13560</name>
</gene>
<evidence type="ECO:0000313" key="13">
    <source>
        <dbReference type="Proteomes" id="UP000571751"/>
    </source>
</evidence>
<proteinExistence type="predicted"/>
<evidence type="ECO:0000256" key="3">
    <source>
        <dbReference type="ARBA" id="ARBA00022692"/>
    </source>
</evidence>
<evidence type="ECO:0000256" key="1">
    <source>
        <dbReference type="ARBA" id="ARBA00004651"/>
    </source>
</evidence>
<reference evidence="7" key="2">
    <citation type="submission" date="2018-02" db="EMBL/GenBank/DDBJ databases">
        <title>Complete genome sequence of the Methanococcus maripaludis type strain JJ (DSM 2067), a model for selenoprotein synthesis in Archaea.</title>
        <authorList>
            <person name="Poehlein A."/>
            <person name="Heym D."/>
            <person name="Quitzke V."/>
            <person name="Fersch J."/>
            <person name="Daniel R."/>
            <person name="Rother M."/>
        </authorList>
    </citation>
    <scope>NUCLEOTIDE SEQUENCE [LARGE SCALE GENOMIC DNA]</scope>
    <source>
        <strain evidence="7">DSM 2067</strain>
    </source>
</reference>
<dbReference type="PANTHER" id="PTHR43723">
    <property type="entry name" value="COBALT TRANSPORT PROTEIN CBIQ"/>
    <property type="match status" value="1"/>
</dbReference>
<sequence>MTNSTLIDNIANYNKLRSVNPTLKVIFAISSLFVSIFSKNFIVPLLITLIMSFVIISIAKIPKTIYGKLLAIPIVFGIITFLMMTFLFGTDIYMSFDFFGITINLLKDGFSLGLLTFFKMLGGVSCTLFLALTTPFTELFYILKKSKMPKNMLEIAMMMYRYIFMLLEEALTMENSQKTRLGYKNLKTSYHSLGLLTGSLFIKALDKGDIIYNSLNSRGYDGNLMFFGDIAYPRTFSVVLLGVFELLLLSLNYIKIF</sequence>
<dbReference type="EMBL" id="JACDUP010000001">
    <property type="protein sequence ID" value="MBA2868089.1"/>
    <property type="molecule type" value="Genomic_DNA"/>
</dbReference>
<evidence type="ECO:0000256" key="2">
    <source>
        <dbReference type="ARBA" id="ARBA00022475"/>
    </source>
</evidence>
<protein>
    <submittedName>
        <fullName evidence="7">Cobalt transport protein CbiQ</fullName>
    </submittedName>
    <submittedName>
        <fullName evidence="8">Cobalt/nickel transport system permease protein</fullName>
    </submittedName>
</protein>
<feature type="transmembrane region" description="Helical" evidence="6">
    <location>
        <begin position="25"/>
        <end position="58"/>
    </location>
</feature>
<dbReference type="InterPro" id="IPR052770">
    <property type="entry name" value="Cobalt_transport_CbiQ"/>
</dbReference>
<dbReference type="PANTHER" id="PTHR43723:SF1">
    <property type="entry name" value="COBALT TRANSPORT PROTEIN CBIQ"/>
    <property type="match status" value="1"/>
</dbReference>
<dbReference type="EMBL" id="JACHED010000001">
    <property type="protein sequence ID" value="MBB6496751.1"/>
    <property type="molecule type" value="Genomic_DNA"/>
</dbReference>
<feature type="transmembrane region" description="Helical" evidence="6">
    <location>
        <begin position="70"/>
        <end position="89"/>
    </location>
</feature>
<dbReference type="GO" id="GO:0043190">
    <property type="term" value="C:ATP-binding cassette (ABC) transporter complex"/>
    <property type="evidence" value="ECO:0007669"/>
    <property type="project" value="InterPro"/>
</dbReference>
<organism evidence="7 11">
    <name type="scientific">Methanococcus maripaludis</name>
    <name type="common">Methanococcus deltae</name>
    <dbReference type="NCBI Taxonomy" id="39152"/>
    <lineage>
        <taxon>Archaea</taxon>
        <taxon>Methanobacteriati</taxon>
        <taxon>Methanobacteriota</taxon>
        <taxon>Methanomada group</taxon>
        <taxon>Methanococci</taxon>
        <taxon>Methanococcales</taxon>
        <taxon>Methanococcaceae</taxon>
        <taxon>Methanococcus</taxon>
    </lineage>
</organism>
<accession>A0A2L1CBJ9</accession>
<dbReference type="Proteomes" id="UP000239462">
    <property type="component" value="Chromosome"/>
</dbReference>
<keyword evidence="2" id="KW-1003">Cell membrane</keyword>